<gene>
    <name evidence="1" type="ORF">S01H1_70014</name>
</gene>
<organism evidence="1">
    <name type="scientific">marine sediment metagenome</name>
    <dbReference type="NCBI Taxonomy" id="412755"/>
    <lineage>
        <taxon>unclassified sequences</taxon>
        <taxon>metagenomes</taxon>
        <taxon>ecological metagenomes</taxon>
    </lineage>
</organism>
<proteinExistence type="predicted"/>
<sequence length="102" mass="12411">MEDIPEIMDDTEEYKKEGDYYAEFVEEMIVKTGDKSDRIPTLELKDRFLEWLRRYFREHNIKESLPLKKDIKKALEDILGEETRMRVDSKNSKGWYCVKWLD</sequence>
<reference evidence="1" key="1">
    <citation type="journal article" date="2014" name="Front. Microbiol.">
        <title>High frequency of phylogenetically diverse reductive dehalogenase-homologous genes in deep subseafloor sedimentary metagenomes.</title>
        <authorList>
            <person name="Kawai M."/>
            <person name="Futagami T."/>
            <person name="Toyoda A."/>
            <person name="Takaki Y."/>
            <person name="Nishi S."/>
            <person name="Hori S."/>
            <person name="Arai W."/>
            <person name="Tsubouchi T."/>
            <person name="Morono Y."/>
            <person name="Uchiyama I."/>
            <person name="Ito T."/>
            <person name="Fujiyama A."/>
            <person name="Inagaki F."/>
            <person name="Takami H."/>
        </authorList>
    </citation>
    <scope>NUCLEOTIDE SEQUENCE</scope>
    <source>
        <strain evidence="1">Expedition CK06-06</strain>
    </source>
</reference>
<protein>
    <submittedName>
        <fullName evidence="1">Uncharacterized protein</fullName>
    </submittedName>
</protein>
<dbReference type="AlphaFoldDB" id="X0WGU3"/>
<dbReference type="EMBL" id="BARS01046518">
    <property type="protein sequence ID" value="GAG30159.1"/>
    <property type="molecule type" value="Genomic_DNA"/>
</dbReference>
<comment type="caution">
    <text evidence="1">The sequence shown here is derived from an EMBL/GenBank/DDBJ whole genome shotgun (WGS) entry which is preliminary data.</text>
</comment>
<evidence type="ECO:0000313" key="1">
    <source>
        <dbReference type="EMBL" id="GAG30159.1"/>
    </source>
</evidence>
<name>X0WGU3_9ZZZZ</name>
<feature type="non-terminal residue" evidence="1">
    <location>
        <position position="102"/>
    </location>
</feature>
<accession>X0WGU3</accession>